<evidence type="ECO:0000259" key="1">
    <source>
        <dbReference type="PROSITE" id="PS50805"/>
    </source>
</evidence>
<dbReference type="SUPFAM" id="SSF109640">
    <property type="entry name" value="KRAB domain (Kruppel-associated box)"/>
    <property type="match status" value="1"/>
</dbReference>
<dbReference type="Pfam" id="PF01352">
    <property type="entry name" value="KRAB"/>
    <property type="match status" value="1"/>
</dbReference>
<feature type="domain" description="KRAB" evidence="1">
    <location>
        <begin position="9"/>
        <end position="80"/>
    </location>
</feature>
<evidence type="ECO:0000313" key="3">
    <source>
        <dbReference type="Proteomes" id="UP001066276"/>
    </source>
</evidence>
<organism evidence="2 3">
    <name type="scientific">Pleurodeles waltl</name>
    <name type="common">Iberian ribbed newt</name>
    <dbReference type="NCBI Taxonomy" id="8319"/>
    <lineage>
        <taxon>Eukaryota</taxon>
        <taxon>Metazoa</taxon>
        <taxon>Chordata</taxon>
        <taxon>Craniata</taxon>
        <taxon>Vertebrata</taxon>
        <taxon>Euteleostomi</taxon>
        <taxon>Amphibia</taxon>
        <taxon>Batrachia</taxon>
        <taxon>Caudata</taxon>
        <taxon>Salamandroidea</taxon>
        <taxon>Salamandridae</taxon>
        <taxon>Pleurodelinae</taxon>
        <taxon>Pleurodeles</taxon>
    </lineage>
</organism>
<gene>
    <name evidence="2" type="ORF">NDU88_000200</name>
</gene>
<dbReference type="Proteomes" id="UP001066276">
    <property type="component" value="Chromosome 1_2"/>
</dbReference>
<proteinExistence type="predicted"/>
<dbReference type="Gene3D" id="6.10.140.140">
    <property type="match status" value="1"/>
</dbReference>
<reference evidence="2" key="1">
    <citation type="journal article" date="2022" name="bioRxiv">
        <title>Sequencing and chromosome-scale assembly of the giantPleurodeles waltlgenome.</title>
        <authorList>
            <person name="Brown T."/>
            <person name="Elewa A."/>
            <person name="Iarovenko S."/>
            <person name="Subramanian E."/>
            <person name="Araus A.J."/>
            <person name="Petzold A."/>
            <person name="Susuki M."/>
            <person name="Suzuki K.-i.T."/>
            <person name="Hayashi T."/>
            <person name="Toyoda A."/>
            <person name="Oliveira C."/>
            <person name="Osipova E."/>
            <person name="Leigh N.D."/>
            <person name="Simon A."/>
            <person name="Yun M.H."/>
        </authorList>
    </citation>
    <scope>NUCLEOTIDE SEQUENCE</scope>
    <source>
        <strain evidence="2">20211129_DDA</strain>
        <tissue evidence="2">Liver</tissue>
    </source>
</reference>
<dbReference type="InterPro" id="IPR036051">
    <property type="entry name" value="KRAB_dom_sf"/>
</dbReference>
<comment type="caution">
    <text evidence="2">The sequence shown here is derived from an EMBL/GenBank/DDBJ whole genome shotgun (WGS) entry which is preliminary data.</text>
</comment>
<dbReference type="SMART" id="SM00349">
    <property type="entry name" value="KRAB"/>
    <property type="match status" value="1"/>
</dbReference>
<protein>
    <recommendedName>
        <fullName evidence="1">KRAB domain-containing protein</fullName>
    </recommendedName>
</protein>
<dbReference type="CDD" id="cd07765">
    <property type="entry name" value="KRAB_A-box"/>
    <property type="match status" value="1"/>
</dbReference>
<accession>A0AAV7VVS7</accession>
<dbReference type="PANTHER" id="PTHR23232">
    <property type="entry name" value="KRAB DOMAIN C2H2 ZINC FINGER"/>
    <property type="match status" value="1"/>
</dbReference>
<keyword evidence="3" id="KW-1185">Reference proteome</keyword>
<evidence type="ECO:0000313" key="2">
    <source>
        <dbReference type="EMBL" id="KAJ1204762.1"/>
    </source>
</evidence>
<dbReference type="InterPro" id="IPR050169">
    <property type="entry name" value="Krueppel_C2H2_ZnF"/>
</dbReference>
<dbReference type="PANTHER" id="PTHR23232:SF152">
    <property type="entry name" value="ZINC FINGER PROTEIN 182"/>
    <property type="match status" value="1"/>
</dbReference>
<dbReference type="AlphaFoldDB" id="A0AAV7VVS7"/>
<dbReference type="EMBL" id="JANPWB010000002">
    <property type="protein sequence ID" value="KAJ1204762.1"/>
    <property type="molecule type" value="Genomic_DNA"/>
</dbReference>
<dbReference type="InterPro" id="IPR001909">
    <property type="entry name" value="KRAB"/>
</dbReference>
<name>A0AAV7VVS7_PLEWA</name>
<sequence>MPPLNSDKVTFQDVAACFSEEEWKLLHEWQKELYTNVMKEIHQALASLGPLIAASVFSLSTKEKDDVCPMDYRSPARRHNNDHSPSPLIAASVFSLSTKEKDDVCPMDYRSPERRHNNDHSPSDAIISGEVLFRTKIEETQRQNSAQDKGRVRNECFSTGYSFHNPNICLRKEEELSTSLKGSNPGAEEGENCVSPSSDFPFLNTDLCLRKEGGSDLRTLNFPGTAAVELRSETMPEHGSIPEVLPIHIKEEEEIYSDNHQGTAIIGRTNSPTGVARTNRQKKVEEHIHGIKELDKHTGTDMKGQ</sequence>
<dbReference type="PROSITE" id="PS50805">
    <property type="entry name" value="KRAB"/>
    <property type="match status" value="1"/>
</dbReference>
<dbReference type="GO" id="GO:0006355">
    <property type="term" value="P:regulation of DNA-templated transcription"/>
    <property type="evidence" value="ECO:0007669"/>
    <property type="project" value="InterPro"/>
</dbReference>